<dbReference type="PRINTS" id="PR00385">
    <property type="entry name" value="P450"/>
</dbReference>
<dbReference type="Pfam" id="PF00067">
    <property type="entry name" value="p450"/>
    <property type="match status" value="1"/>
</dbReference>
<dbReference type="PANTHER" id="PTHR24300">
    <property type="entry name" value="CYTOCHROME P450 508A4-RELATED"/>
    <property type="match status" value="1"/>
</dbReference>
<dbReference type="RefSeq" id="XP_035829037.1">
    <property type="nucleotide sequence ID" value="XM_035973144.1"/>
</dbReference>
<dbReference type="GeneID" id="101855152"/>
<name>A0ABM1W2Z4_APLCA</name>
<dbReference type="InterPro" id="IPR001128">
    <property type="entry name" value="Cyt_P450"/>
</dbReference>
<dbReference type="InterPro" id="IPR002401">
    <property type="entry name" value="Cyt_P450_E_grp-I"/>
</dbReference>
<feature type="transmembrane region" description="Helical" evidence="5">
    <location>
        <begin position="6"/>
        <end position="24"/>
    </location>
</feature>
<dbReference type="InterPro" id="IPR036396">
    <property type="entry name" value="Cyt_P450_sf"/>
</dbReference>
<evidence type="ECO:0000313" key="7">
    <source>
        <dbReference type="RefSeq" id="XP_035829037.1"/>
    </source>
</evidence>
<gene>
    <name evidence="7" type="primary">LOC101855152</name>
</gene>
<evidence type="ECO:0000256" key="1">
    <source>
        <dbReference type="ARBA" id="ARBA00010617"/>
    </source>
</evidence>
<reference evidence="7" key="1">
    <citation type="submission" date="2025-08" db="UniProtKB">
        <authorList>
            <consortium name="RefSeq"/>
        </authorList>
    </citation>
    <scope>IDENTIFICATION</scope>
</reference>
<dbReference type="InterPro" id="IPR017972">
    <property type="entry name" value="Cyt_P450_CS"/>
</dbReference>
<keyword evidence="4" id="KW-0503">Monooxygenase</keyword>
<keyword evidence="4" id="KW-0560">Oxidoreductase</keyword>
<dbReference type="Proteomes" id="UP000694888">
    <property type="component" value="Unplaced"/>
</dbReference>
<dbReference type="SUPFAM" id="SSF48264">
    <property type="entry name" value="Cytochrome P450"/>
    <property type="match status" value="1"/>
</dbReference>
<accession>A0ABM1W2Z4</accession>
<keyword evidence="6" id="KW-1185">Reference proteome</keyword>
<evidence type="ECO:0000256" key="2">
    <source>
        <dbReference type="ARBA" id="ARBA00022723"/>
    </source>
</evidence>
<keyword evidence="3 4" id="KW-0408">Iron</keyword>
<evidence type="ECO:0000256" key="4">
    <source>
        <dbReference type="RuleBase" id="RU000461"/>
    </source>
</evidence>
<protein>
    <submittedName>
        <fullName evidence="7">Cytochrome P450 2C15-like</fullName>
    </submittedName>
</protein>
<dbReference type="PANTHER" id="PTHR24300:SF375">
    <property type="entry name" value="CYTOCHROME P450 FAMILY"/>
    <property type="match status" value="1"/>
</dbReference>
<sequence length="514" mass="58510">MDSTSVFLTLVILLVSVYVTWVYLSNRGLPPSPAVSLPVVGHLLAMNPKDPRSQMQKWREKLGDIFSSIEKKQWQIIFRNPFSLRLGPTVVIVLNGYDVIKEAFVKRGDDFSDRPFSYFDWAGDCHGLGIIMSSGPNWKQQRSVSLSILRDMGMGRNVLAGTIQEEVAQYLTRLSELDETQDVRLLTNISVANVICSVLVGQRFDYDDPTFKRVIELINYNLSAAAGVGPTLLSMYPILHYLPGDIFNTDIILKNIKEIGELFVHYFKDLKGRKEYSETNMDSFIANYVFEKNKQDKSGQATYLDEKNLAKVIEDLLVAGVETTSTTINWFLLYIQHYPQVQKKIFVEINTEIGTERTPTMQDRSKLKYLNAAIMETQRIGNITPMGLPHMCSRDTSFRGFRIPKGANIIGNMTSIFFDKTIWGEDVDTFRPERFIDEMGNLRHLEEFIPFSLGRRACLGEALAKMELFLYLSSMCQRFQCLAPNPDAPPKITDVMGVTRKPGPFQVKVVDRRL</sequence>
<dbReference type="Gene3D" id="1.10.630.10">
    <property type="entry name" value="Cytochrome P450"/>
    <property type="match status" value="1"/>
</dbReference>
<keyword evidence="5" id="KW-0472">Membrane</keyword>
<comment type="similarity">
    <text evidence="1 4">Belongs to the cytochrome P450 family.</text>
</comment>
<evidence type="ECO:0000256" key="5">
    <source>
        <dbReference type="SAM" id="Phobius"/>
    </source>
</evidence>
<evidence type="ECO:0000256" key="3">
    <source>
        <dbReference type="ARBA" id="ARBA00023004"/>
    </source>
</evidence>
<dbReference type="InterPro" id="IPR050182">
    <property type="entry name" value="Cytochrome_P450_fam2"/>
</dbReference>
<evidence type="ECO:0000313" key="6">
    <source>
        <dbReference type="Proteomes" id="UP000694888"/>
    </source>
</evidence>
<keyword evidence="4" id="KW-0349">Heme</keyword>
<dbReference type="PRINTS" id="PR00463">
    <property type="entry name" value="EP450I"/>
</dbReference>
<keyword evidence="5" id="KW-1133">Transmembrane helix</keyword>
<keyword evidence="5" id="KW-0812">Transmembrane</keyword>
<organism evidence="6 7">
    <name type="scientific">Aplysia californica</name>
    <name type="common">California sea hare</name>
    <dbReference type="NCBI Taxonomy" id="6500"/>
    <lineage>
        <taxon>Eukaryota</taxon>
        <taxon>Metazoa</taxon>
        <taxon>Spiralia</taxon>
        <taxon>Lophotrochozoa</taxon>
        <taxon>Mollusca</taxon>
        <taxon>Gastropoda</taxon>
        <taxon>Heterobranchia</taxon>
        <taxon>Euthyneura</taxon>
        <taxon>Tectipleura</taxon>
        <taxon>Aplysiida</taxon>
        <taxon>Aplysioidea</taxon>
        <taxon>Aplysiidae</taxon>
        <taxon>Aplysia</taxon>
    </lineage>
</organism>
<proteinExistence type="inferred from homology"/>
<dbReference type="PROSITE" id="PS00086">
    <property type="entry name" value="CYTOCHROME_P450"/>
    <property type="match status" value="1"/>
</dbReference>
<keyword evidence="2 4" id="KW-0479">Metal-binding</keyword>